<evidence type="ECO:0000313" key="3">
    <source>
        <dbReference type="Proteomes" id="UP001597068"/>
    </source>
</evidence>
<keyword evidence="1" id="KW-0472">Membrane</keyword>
<sequence>MGEAVLWVLIIVTIAVLTSISAITLLVISRLRDPGGDPDVAGDQIDWPLPFDLAPAQTRALRD</sequence>
<accession>A0ABW3G8V6</accession>
<feature type="transmembrane region" description="Helical" evidence="1">
    <location>
        <begin position="6"/>
        <end position="28"/>
    </location>
</feature>
<dbReference type="RefSeq" id="WP_253646887.1">
    <property type="nucleotide sequence ID" value="NZ_BAAAMO010000002.1"/>
</dbReference>
<evidence type="ECO:0000256" key="1">
    <source>
        <dbReference type="SAM" id="Phobius"/>
    </source>
</evidence>
<organism evidence="2 3">
    <name type="scientific">Williamsia deligens</name>
    <dbReference type="NCBI Taxonomy" id="321325"/>
    <lineage>
        <taxon>Bacteria</taxon>
        <taxon>Bacillati</taxon>
        <taxon>Actinomycetota</taxon>
        <taxon>Actinomycetes</taxon>
        <taxon>Mycobacteriales</taxon>
        <taxon>Nocardiaceae</taxon>
        <taxon>Williamsia</taxon>
    </lineage>
</organism>
<keyword evidence="1" id="KW-0812">Transmembrane</keyword>
<gene>
    <name evidence="2" type="ORF">ACFQ04_05245</name>
</gene>
<dbReference type="Proteomes" id="UP001597068">
    <property type="component" value="Unassembled WGS sequence"/>
</dbReference>
<reference evidence="3" key="1">
    <citation type="journal article" date="2019" name="Int. J. Syst. Evol. Microbiol.">
        <title>The Global Catalogue of Microorganisms (GCM) 10K type strain sequencing project: providing services to taxonomists for standard genome sequencing and annotation.</title>
        <authorList>
            <consortium name="The Broad Institute Genomics Platform"/>
            <consortium name="The Broad Institute Genome Sequencing Center for Infectious Disease"/>
            <person name="Wu L."/>
            <person name="Ma J."/>
        </authorList>
    </citation>
    <scope>NUCLEOTIDE SEQUENCE [LARGE SCALE GENOMIC DNA]</scope>
    <source>
        <strain evidence="3">CCUG 50873</strain>
    </source>
</reference>
<keyword evidence="3" id="KW-1185">Reference proteome</keyword>
<comment type="caution">
    <text evidence="2">The sequence shown here is derived from an EMBL/GenBank/DDBJ whole genome shotgun (WGS) entry which is preliminary data.</text>
</comment>
<keyword evidence="1" id="KW-1133">Transmembrane helix</keyword>
<proteinExistence type="predicted"/>
<evidence type="ECO:0000313" key="2">
    <source>
        <dbReference type="EMBL" id="MFD0925139.1"/>
    </source>
</evidence>
<dbReference type="EMBL" id="JBHTIL010000001">
    <property type="protein sequence ID" value="MFD0925139.1"/>
    <property type="molecule type" value="Genomic_DNA"/>
</dbReference>
<protein>
    <submittedName>
        <fullName evidence="2">Uncharacterized protein</fullName>
    </submittedName>
</protein>
<name>A0ABW3G8V6_9NOCA</name>